<gene>
    <name evidence="1" type="ORF">AADEFJLK_02073</name>
</gene>
<dbReference type="InterPro" id="IPR011004">
    <property type="entry name" value="Trimer_LpxA-like_sf"/>
</dbReference>
<dbReference type="CDD" id="cd04645">
    <property type="entry name" value="LbH_gamma_CA_like"/>
    <property type="match status" value="1"/>
</dbReference>
<comment type="caution">
    <text evidence="1">The sequence shown here is derived from an EMBL/GenBank/DDBJ whole genome shotgun (WGS) entry which is preliminary data.</text>
</comment>
<dbReference type="Pfam" id="PF00132">
    <property type="entry name" value="Hexapep"/>
    <property type="match status" value="2"/>
</dbReference>
<dbReference type="SUPFAM" id="SSF51161">
    <property type="entry name" value="Trimeric LpxA-like enzymes"/>
    <property type="match status" value="1"/>
</dbReference>
<reference evidence="1 2" key="1">
    <citation type="submission" date="2017-11" db="EMBL/GenBank/DDBJ databases">
        <title>Draft Genome Sequence of Methylobacter psychrotolerans Sph1T, an Obligate Methanotroph from Low-Temperature Environments.</title>
        <authorList>
            <person name="Oshkin I.Y."/>
            <person name="Miroshnikov K."/>
            <person name="Belova S.E."/>
            <person name="Korzhenkov A."/>
            <person name="Toshchakov S.V."/>
            <person name="Dedysh S.N."/>
        </authorList>
    </citation>
    <scope>NUCLEOTIDE SEQUENCE [LARGE SCALE GENOMIC DNA]</scope>
    <source>
        <strain evidence="1 2">Sph1</strain>
    </source>
</reference>
<dbReference type="PANTHER" id="PTHR13061:SF56">
    <property type="entry name" value="PROTEIN YRDA"/>
    <property type="match status" value="1"/>
</dbReference>
<dbReference type="InterPro" id="IPR047324">
    <property type="entry name" value="LbH_gamma_CA-like"/>
</dbReference>
<dbReference type="AlphaFoldDB" id="A0A2S5CM04"/>
<protein>
    <submittedName>
        <fullName evidence="1">Gamma carbonic anhydrase family protein</fullName>
    </submittedName>
</protein>
<dbReference type="InterPro" id="IPR001451">
    <property type="entry name" value="Hexapep"/>
</dbReference>
<dbReference type="Gene3D" id="2.160.10.10">
    <property type="entry name" value="Hexapeptide repeat proteins"/>
    <property type="match status" value="1"/>
</dbReference>
<evidence type="ECO:0000313" key="2">
    <source>
        <dbReference type="Proteomes" id="UP000237423"/>
    </source>
</evidence>
<dbReference type="PANTHER" id="PTHR13061">
    <property type="entry name" value="DYNACTIN SUBUNIT P25"/>
    <property type="match status" value="1"/>
</dbReference>
<accession>A0A2S5CM04</accession>
<proteinExistence type="predicted"/>
<sequence>MPKRVVPIRAFEDHYPQLGAAVYIDDSAVVIGDVSLGDDVSVWPMTVIRGDVERIRIGAGTNVQDGAVLHVSHAGKFSPLGHPLTIGKGVTIGHRAVVHACTIGDYCLIGIGAIIMDDAVLEDYVMLGAGSLVPPGKRLVSGFLYVGSPAKQARPLSATEKEFLEYSAAHYVLLKNRHLPKA</sequence>
<name>A0A2S5CM04_9GAMM</name>
<dbReference type="Proteomes" id="UP000237423">
    <property type="component" value="Unassembled WGS sequence"/>
</dbReference>
<dbReference type="EMBL" id="PGFZ01000004">
    <property type="protein sequence ID" value="POZ51855.1"/>
    <property type="molecule type" value="Genomic_DNA"/>
</dbReference>
<dbReference type="InterPro" id="IPR050484">
    <property type="entry name" value="Transf_Hexapept/Carb_Anhydrase"/>
</dbReference>
<evidence type="ECO:0000313" key="1">
    <source>
        <dbReference type="EMBL" id="POZ51855.1"/>
    </source>
</evidence>
<organism evidence="1 2">
    <name type="scientific">Methylovulum psychrotolerans</name>
    <dbReference type="NCBI Taxonomy" id="1704499"/>
    <lineage>
        <taxon>Bacteria</taxon>
        <taxon>Pseudomonadati</taxon>
        <taxon>Pseudomonadota</taxon>
        <taxon>Gammaproteobacteria</taxon>
        <taxon>Methylococcales</taxon>
        <taxon>Methylococcaceae</taxon>
        <taxon>Methylovulum</taxon>
    </lineage>
</organism>